<dbReference type="AlphaFoldDB" id="A0A914QCZ7"/>
<organism evidence="2 3">
    <name type="scientific">Panagrolaimus davidi</name>
    <dbReference type="NCBI Taxonomy" id="227884"/>
    <lineage>
        <taxon>Eukaryota</taxon>
        <taxon>Metazoa</taxon>
        <taxon>Ecdysozoa</taxon>
        <taxon>Nematoda</taxon>
        <taxon>Chromadorea</taxon>
        <taxon>Rhabditida</taxon>
        <taxon>Tylenchina</taxon>
        <taxon>Panagrolaimomorpha</taxon>
        <taxon>Panagrolaimoidea</taxon>
        <taxon>Panagrolaimidae</taxon>
        <taxon>Panagrolaimus</taxon>
    </lineage>
</organism>
<sequence>MLWSMILFFSLFATFNTLVNSAKSNYFKKIVIENNGKKYINPYAFSEMNFTLETSVVEDFYFTARKDDCYIIPIKMYLSTSSPSTKVLCDANRNRMKCETLSHEYIHSVPRLKDHQLDLYGGYDAAGLNFSKEGSKYLLKISSAFTLGDLNTFCTFLMEWPSSVNLQDIHGQVPEAVIPPNYVLCEESCDSLKNETGVKFGSKGTVEFTMAFLEKEKEYKLLHSFGYSSPIFTIKGSDSCTKYITKITFNKESLTFTRDGEKIDIETDFKPLPESLKGVSISNASNVNFYFYGNTVYCTFFDPQNVFQLRLLKLPQEIAESMKSETILKIGHTSTVHECNETLKLMVGNGVKLMFPKSDAPNSTVEPINSTLPANTNETTNATTLKATAKTEDASFPLWAIILIGW</sequence>
<dbReference type="WBParaSite" id="PDA_v2.g27197.t1">
    <property type="protein sequence ID" value="PDA_v2.g27197.t1"/>
    <property type="gene ID" value="PDA_v2.g27197"/>
</dbReference>
<proteinExistence type="predicted"/>
<accession>A0A914QCZ7</accession>
<keyword evidence="1" id="KW-0732">Signal</keyword>
<evidence type="ECO:0000313" key="2">
    <source>
        <dbReference type="Proteomes" id="UP000887578"/>
    </source>
</evidence>
<evidence type="ECO:0000256" key="1">
    <source>
        <dbReference type="SAM" id="SignalP"/>
    </source>
</evidence>
<evidence type="ECO:0000313" key="3">
    <source>
        <dbReference type="WBParaSite" id="PDA_v2.g27197.t1"/>
    </source>
</evidence>
<keyword evidence="2" id="KW-1185">Reference proteome</keyword>
<protein>
    <submittedName>
        <fullName evidence="3">Uncharacterized protein</fullName>
    </submittedName>
</protein>
<feature type="chain" id="PRO_5036700344" evidence="1">
    <location>
        <begin position="22"/>
        <end position="406"/>
    </location>
</feature>
<feature type="signal peptide" evidence="1">
    <location>
        <begin position="1"/>
        <end position="21"/>
    </location>
</feature>
<reference evidence="3" key="1">
    <citation type="submission" date="2022-11" db="UniProtKB">
        <authorList>
            <consortium name="WormBaseParasite"/>
        </authorList>
    </citation>
    <scope>IDENTIFICATION</scope>
</reference>
<dbReference type="Proteomes" id="UP000887578">
    <property type="component" value="Unplaced"/>
</dbReference>
<name>A0A914QCZ7_9BILA</name>